<feature type="region of interest" description="Disordered" evidence="1">
    <location>
        <begin position="1"/>
        <end position="36"/>
    </location>
</feature>
<dbReference type="STRING" id="53326.A0A016TQN3"/>
<feature type="compositionally biased region" description="Basic and acidic residues" evidence="1">
    <location>
        <begin position="10"/>
        <end position="26"/>
    </location>
</feature>
<dbReference type="GO" id="GO:0106005">
    <property type="term" value="P:RNA 5'-cap (guanine-N7)-methylation"/>
    <property type="evidence" value="ECO:0007669"/>
    <property type="project" value="InterPro"/>
</dbReference>
<proteinExistence type="predicted"/>
<name>A0A016TQN3_9BILA</name>
<dbReference type="GO" id="GO:0031533">
    <property type="term" value="C:mRNA capping enzyme complex"/>
    <property type="evidence" value="ECO:0007669"/>
    <property type="project" value="InterPro"/>
</dbReference>
<sequence>MCEEGSIEVKATEGVDHAPDDNDRAASHSASEPSASALDMMFSDRYTTANESFAKICEGFEPVVCMHPFHSRPKRNFDNNAGEHRGGRGFWNRGRGDWRGGRGRGDHHWRNNDRRGQRRPWNGGSDHGSDRGKATVVICRYWSNTLPSSREICVGKVRQYGIVNATVILILRYSSPLSAIKTGKSTPSDSVRFRSSRPTLVVNPFFSFVFSH</sequence>
<feature type="region of interest" description="Disordered" evidence="1">
    <location>
        <begin position="93"/>
        <end position="130"/>
    </location>
</feature>
<keyword evidence="3" id="KW-1185">Reference proteome</keyword>
<dbReference type="GO" id="GO:0003723">
    <property type="term" value="F:RNA binding"/>
    <property type="evidence" value="ECO:0007669"/>
    <property type="project" value="InterPro"/>
</dbReference>
<evidence type="ECO:0000313" key="3">
    <source>
        <dbReference type="Proteomes" id="UP000024635"/>
    </source>
</evidence>
<organism evidence="2 3">
    <name type="scientific">Ancylostoma ceylanicum</name>
    <dbReference type="NCBI Taxonomy" id="53326"/>
    <lineage>
        <taxon>Eukaryota</taxon>
        <taxon>Metazoa</taxon>
        <taxon>Ecdysozoa</taxon>
        <taxon>Nematoda</taxon>
        <taxon>Chromadorea</taxon>
        <taxon>Rhabditida</taxon>
        <taxon>Rhabditina</taxon>
        <taxon>Rhabditomorpha</taxon>
        <taxon>Strongyloidea</taxon>
        <taxon>Ancylostomatidae</taxon>
        <taxon>Ancylostomatinae</taxon>
        <taxon>Ancylostoma</taxon>
    </lineage>
</organism>
<evidence type="ECO:0000256" key="1">
    <source>
        <dbReference type="SAM" id="MobiDB-lite"/>
    </source>
</evidence>
<dbReference type="InterPro" id="IPR028271">
    <property type="entry name" value="RAMAC"/>
</dbReference>
<accession>A0A016TQN3</accession>
<dbReference type="OrthoDB" id="5875297at2759"/>
<feature type="compositionally biased region" description="Low complexity" evidence="1">
    <location>
        <begin position="27"/>
        <end position="36"/>
    </location>
</feature>
<gene>
    <name evidence="2" type="primary">Acey_s0086.g1978</name>
    <name evidence="2" type="ORF">Y032_0086g1978</name>
</gene>
<reference evidence="3" key="1">
    <citation type="journal article" date="2015" name="Nat. Genet.">
        <title>The genome and transcriptome of the zoonotic hookworm Ancylostoma ceylanicum identify infection-specific gene families.</title>
        <authorList>
            <person name="Schwarz E.M."/>
            <person name="Hu Y."/>
            <person name="Antoshechkin I."/>
            <person name="Miller M.M."/>
            <person name="Sternberg P.W."/>
            <person name="Aroian R.V."/>
        </authorList>
    </citation>
    <scope>NUCLEOTIDE SEQUENCE</scope>
    <source>
        <strain evidence="3">HY135</strain>
    </source>
</reference>
<dbReference type="EMBL" id="JARK01001422">
    <property type="protein sequence ID" value="EYC04768.1"/>
    <property type="molecule type" value="Genomic_DNA"/>
</dbReference>
<dbReference type="Proteomes" id="UP000024635">
    <property type="component" value="Unassembled WGS sequence"/>
</dbReference>
<dbReference type="Pfam" id="PF15320">
    <property type="entry name" value="RAM"/>
    <property type="match status" value="1"/>
</dbReference>
<protein>
    <submittedName>
        <fullName evidence="2">Uncharacterized protein</fullName>
    </submittedName>
</protein>
<feature type="compositionally biased region" description="Basic and acidic residues" evidence="1">
    <location>
        <begin position="94"/>
        <end position="115"/>
    </location>
</feature>
<comment type="caution">
    <text evidence="2">The sequence shown here is derived from an EMBL/GenBank/DDBJ whole genome shotgun (WGS) entry which is preliminary data.</text>
</comment>
<dbReference type="AlphaFoldDB" id="A0A016TQN3"/>
<evidence type="ECO:0000313" key="2">
    <source>
        <dbReference type="EMBL" id="EYC04768.1"/>
    </source>
</evidence>